<feature type="region of interest" description="Disordered" evidence="1">
    <location>
        <begin position="38"/>
        <end position="75"/>
    </location>
</feature>
<feature type="region of interest" description="Disordered" evidence="1">
    <location>
        <begin position="99"/>
        <end position="121"/>
    </location>
</feature>
<organism evidence="2 3">
    <name type="scientific">Parendozoicomonas haliclonae</name>
    <dbReference type="NCBI Taxonomy" id="1960125"/>
    <lineage>
        <taxon>Bacteria</taxon>
        <taxon>Pseudomonadati</taxon>
        <taxon>Pseudomonadota</taxon>
        <taxon>Gammaproteobacteria</taxon>
        <taxon>Oceanospirillales</taxon>
        <taxon>Endozoicomonadaceae</taxon>
        <taxon>Parendozoicomonas</taxon>
    </lineage>
</organism>
<evidence type="ECO:0008006" key="4">
    <source>
        <dbReference type="Google" id="ProtNLM"/>
    </source>
</evidence>
<dbReference type="AlphaFoldDB" id="A0A1X7ADN0"/>
<dbReference type="Proteomes" id="UP000196573">
    <property type="component" value="Unassembled WGS sequence"/>
</dbReference>
<gene>
    <name evidence="2" type="ORF">EHSB41UT_00116</name>
</gene>
<evidence type="ECO:0000313" key="3">
    <source>
        <dbReference type="Proteomes" id="UP000196573"/>
    </source>
</evidence>
<dbReference type="OrthoDB" id="7061897at2"/>
<protein>
    <recommendedName>
        <fullName evidence="4">Uracil DNA glycosylase superfamily protein</fullName>
    </recommendedName>
</protein>
<dbReference type="RefSeq" id="WP_087105872.1">
    <property type="nucleotide sequence ID" value="NZ_CBCSCN010000012.1"/>
</dbReference>
<dbReference type="EMBL" id="FWPT01000001">
    <property type="protein sequence ID" value="SMA32177.1"/>
    <property type="molecule type" value="Genomic_DNA"/>
</dbReference>
<reference evidence="2 3" key="1">
    <citation type="submission" date="2017-03" db="EMBL/GenBank/DDBJ databases">
        <authorList>
            <person name="Afonso C.L."/>
            <person name="Miller P.J."/>
            <person name="Scott M.A."/>
            <person name="Spackman E."/>
            <person name="Goraichik I."/>
            <person name="Dimitrov K.M."/>
            <person name="Suarez D.L."/>
            <person name="Swayne D.E."/>
        </authorList>
    </citation>
    <scope>NUCLEOTIDE SEQUENCE [LARGE SCALE GENOMIC DNA]</scope>
    <source>
        <strain evidence="2">SB41UT1</strain>
    </source>
</reference>
<feature type="compositionally biased region" description="Basic and acidic residues" evidence="1">
    <location>
        <begin position="103"/>
        <end position="115"/>
    </location>
</feature>
<sequence length="281" mass="31228">MNERQRQDYLEAMGIQPWFPRFVLPQAKPSVDCDWDFEADPVPSLQPAPVPQAVQAAVSHTPQPPAQTGGQPTWEVAPVSTGGVTPQASSNILSELGFASEEPEAKSSETEKKTASPEATSDIVTAEPFRLAVVDINESCLVVSDLPWSGLNQFTGYHQRLLRNIVRALELPADQEWKEGLFAWPLLTDTAPVDRAYAREAVMAYLNNQFGLKRRKTILLFGRNSCTHLWNHEKDFEQCLGVHERDDTRYGITSSLGELMSIPSMKADAWANLKALRPSAR</sequence>
<evidence type="ECO:0000313" key="2">
    <source>
        <dbReference type="EMBL" id="SMA32177.1"/>
    </source>
</evidence>
<name>A0A1X7ADN0_9GAMM</name>
<evidence type="ECO:0000256" key="1">
    <source>
        <dbReference type="SAM" id="MobiDB-lite"/>
    </source>
</evidence>
<proteinExistence type="predicted"/>
<keyword evidence="3" id="KW-1185">Reference proteome</keyword>
<accession>A0A1X7ADN0</accession>